<dbReference type="EMBL" id="FMVN01000008">
    <property type="protein sequence ID" value="SCY46682.1"/>
    <property type="molecule type" value="Genomic_DNA"/>
</dbReference>
<name>A0A098GHY5_LEGMI</name>
<evidence type="ECO:0000313" key="2">
    <source>
        <dbReference type="EMBL" id="CEG61592.1"/>
    </source>
</evidence>
<dbReference type="PATRIC" id="fig|451.8.peg.2957"/>
<proteinExistence type="predicted"/>
<evidence type="ECO:0000256" key="1">
    <source>
        <dbReference type="SAM" id="Phobius"/>
    </source>
</evidence>
<dbReference type="KEGG" id="tmc:LMI_2324"/>
<dbReference type="STRING" id="451.B6N58_04550"/>
<feature type="transmembrane region" description="Helical" evidence="1">
    <location>
        <begin position="6"/>
        <end position="27"/>
    </location>
</feature>
<evidence type="ECO:0000313" key="3">
    <source>
        <dbReference type="EMBL" id="SCY46682.1"/>
    </source>
</evidence>
<keyword evidence="1" id="KW-0472">Membrane</keyword>
<dbReference type="InterPro" id="IPR012902">
    <property type="entry name" value="N_methyl_site"/>
</dbReference>
<dbReference type="RefSeq" id="WP_045099806.1">
    <property type="nucleotide sequence ID" value="NZ_CP020614.1"/>
</dbReference>
<dbReference type="AlphaFoldDB" id="A0A098GHY5"/>
<dbReference type="HOGENOM" id="CLU_2959295_0_0_6"/>
<protein>
    <submittedName>
        <fullName evidence="3">Prepilin-type N-terminal cleavage/methylation domain-containing protein</fullName>
    </submittedName>
</protein>
<dbReference type="Pfam" id="PF07963">
    <property type="entry name" value="N_methyl"/>
    <property type="match status" value="1"/>
</dbReference>
<keyword evidence="1" id="KW-1133">Transmembrane helix</keyword>
<evidence type="ECO:0000313" key="4">
    <source>
        <dbReference type="Proteomes" id="UP000032414"/>
    </source>
</evidence>
<dbReference type="Proteomes" id="UP000182998">
    <property type="component" value="Unassembled WGS sequence"/>
</dbReference>
<sequence length="59" mass="6647">MNNQKGFSLVEVVISLLLITSTSVLLLRQQWQLSQLLNQLLVKSAALVQIDNDYEKSSD</sequence>
<reference evidence="2" key="2">
    <citation type="submission" date="2014-09" db="EMBL/GenBank/DDBJ databases">
        <authorList>
            <person name="GOMEZ-VALERO Laura"/>
        </authorList>
    </citation>
    <scope>NUCLEOTIDE SEQUENCE</scope>
    <source>
        <strain evidence="2">ATCC33218</strain>
    </source>
</reference>
<dbReference type="NCBIfam" id="TIGR02532">
    <property type="entry name" value="IV_pilin_GFxxxE"/>
    <property type="match status" value="1"/>
</dbReference>
<dbReference type="EMBL" id="LN614830">
    <property type="protein sequence ID" value="CEG61592.1"/>
    <property type="molecule type" value="Genomic_DNA"/>
</dbReference>
<evidence type="ECO:0000313" key="5">
    <source>
        <dbReference type="Proteomes" id="UP000182998"/>
    </source>
</evidence>
<keyword evidence="5" id="KW-1185">Reference proteome</keyword>
<gene>
    <name evidence="2" type="ORF">LMI_2324</name>
    <name evidence="3" type="ORF">SAMN02982997_01799</name>
</gene>
<accession>A0A098GHY5</accession>
<dbReference type="PROSITE" id="PS00409">
    <property type="entry name" value="PROKAR_NTER_METHYL"/>
    <property type="match status" value="1"/>
</dbReference>
<dbReference type="Proteomes" id="UP000032414">
    <property type="component" value="Chromosome I"/>
</dbReference>
<keyword evidence="1" id="KW-0812">Transmembrane</keyword>
<reference evidence="4" key="1">
    <citation type="submission" date="2014-09" db="EMBL/GenBank/DDBJ databases">
        <authorList>
            <person name="Gomez-Valero L."/>
        </authorList>
    </citation>
    <scope>NUCLEOTIDE SEQUENCE [LARGE SCALE GENOMIC DNA]</scope>
    <source>
        <strain evidence="4">ATCC33218</strain>
    </source>
</reference>
<organism evidence="2 4">
    <name type="scientific">Legionella micdadei</name>
    <name type="common">Tatlockia micdadei</name>
    <dbReference type="NCBI Taxonomy" id="451"/>
    <lineage>
        <taxon>Bacteria</taxon>
        <taxon>Pseudomonadati</taxon>
        <taxon>Pseudomonadota</taxon>
        <taxon>Gammaproteobacteria</taxon>
        <taxon>Legionellales</taxon>
        <taxon>Legionellaceae</taxon>
        <taxon>Legionella</taxon>
    </lineage>
</organism>
<reference evidence="3 5" key="3">
    <citation type="submission" date="2016-10" db="EMBL/GenBank/DDBJ databases">
        <authorList>
            <person name="Varghese N."/>
            <person name="Submissions S."/>
        </authorList>
    </citation>
    <scope>NUCLEOTIDE SEQUENCE [LARGE SCALE GENOMIC DNA]</scope>
    <source>
        <strain evidence="3 5">ATCC 33218</strain>
    </source>
</reference>